<dbReference type="EMBL" id="JQAZ01000007">
    <property type="protein sequence ID" value="KRN30359.1"/>
    <property type="molecule type" value="Genomic_DNA"/>
</dbReference>
<feature type="transmembrane region" description="Helical" evidence="1">
    <location>
        <begin position="12"/>
        <end position="37"/>
    </location>
</feature>
<dbReference type="OrthoDB" id="4540541at2"/>
<evidence type="ECO:0000313" key="2">
    <source>
        <dbReference type="EMBL" id="KRN27674.1"/>
    </source>
</evidence>
<dbReference type="PATRIC" id="fig|81857.3.peg.1912"/>
<organism evidence="3 4">
    <name type="scientific">Lactobacillus selangorensis</name>
    <dbReference type="NCBI Taxonomy" id="81857"/>
    <lineage>
        <taxon>Bacteria</taxon>
        <taxon>Bacillati</taxon>
        <taxon>Bacillota</taxon>
        <taxon>Bacilli</taxon>
        <taxon>Lactobacillales</taxon>
        <taxon>Lactobacillaceae</taxon>
        <taxon>Lactobacillus</taxon>
    </lineage>
</organism>
<feature type="transmembrane region" description="Helical" evidence="1">
    <location>
        <begin position="144"/>
        <end position="161"/>
    </location>
</feature>
<evidence type="ECO:0000313" key="4">
    <source>
        <dbReference type="Proteomes" id="UP000051645"/>
    </source>
</evidence>
<feature type="transmembrane region" description="Helical" evidence="1">
    <location>
        <begin position="102"/>
        <end position="124"/>
    </location>
</feature>
<feature type="transmembrane region" description="Helical" evidence="1">
    <location>
        <begin position="191"/>
        <end position="210"/>
    </location>
</feature>
<feature type="transmembrane region" description="Helical" evidence="1">
    <location>
        <begin position="57"/>
        <end position="81"/>
    </location>
</feature>
<keyword evidence="1" id="KW-0812">Transmembrane</keyword>
<dbReference type="Proteomes" id="UP000051645">
    <property type="component" value="Unassembled WGS sequence"/>
</dbReference>
<sequence>MNKKLMWSIRGCFLLYFIYLFLFVQGTFSFLLLNTFLGYIPIELAFHLHPDKPRSNWLFWPITVLWLLFFPNAPYLLTDLIHLTLLHAYNLSTGLIRNDPYIWINFTYLLISTVVCTNLGMWSVNHVANVMLARFHWPSKRTKLVFVPLLLLLSSIGIYIGRFLRIHTVYLLTPSLIIKPILTMWSPRMLLFTFLLFIVQMMIYGTLEIFKHSH</sequence>
<keyword evidence="4" id="KW-1185">Reference proteome</keyword>
<proteinExistence type="predicted"/>
<protein>
    <submittedName>
        <fullName evidence="3">Uncharacterized protein</fullName>
    </submittedName>
</protein>
<dbReference type="Proteomes" id="UP000051751">
    <property type="component" value="Unassembled WGS sequence"/>
</dbReference>
<dbReference type="AlphaFoldDB" id="A0A0R2FXR1"/>
<dbReference type="Pfam" id="PF07099">
    <property type="entry name" value="DUF1361"/>
    <property type="match status" value="1"/>
</dbReference>
<evidence type="ECO:0000256" key="1">
    <source>
        <dbReference type="SAM" id="Phobius"/>
    </source>
</evidence>
<comment type="caution">
    <text evidence="3">The sequence shown here is derived from an EMBL/GenBank/DDBJ whole genome shotgun (WGS) entry which is preliminary data.</text>
</comment>
<dbReference type="EMBL" id="JQAT01000006">
    <property type="protein sequence ID" value="KRN27674.1"/>
    <property type="molecule type" value="Genomic_DNA"/>
</dbReference>
<evidence type="ECO:0000313" key="3">
    <source>
        <dbReference type="EMBL" id="KRN30359.1"/>
    </source>
</evidence>
<accession>A0A0R2FXR1</accession>
<dbReference type="InterPro" id="IPR009793">
    <property type="entry name" value="DUF1361"/>
</dbReference>
<evidence type="ECO:0000313" key="5">
    <source>
        <dbReference type="Proteomes" id="UP000051751"/>
    </source>
</evidence>
<gene>
    <name evidence="2" type="ORF">IV38_GL001886</name>
    <name evidence="3" type="ORF">IV40_GL001948</name>
</gene>
<reference evidence="4 5" key="1">
    <citation type="journal article" date="2015" name="Genome Announc.">
        <title>Expanding the biotechnology potential of lactobacilli through comparative genomics of 213 strains and associated genera.</title>
        <authorList>
            <person name="Sun Z."/>
            <person name="Harris H.M."/>
            <person name="McCann A."/>
            <person name="Guo C."/>
            <person name="Argimon S."/>
            <person name="Zhang W."/>
            <person name="Yang X."/>
            <person name="Jeffery I.B."/>
            <person name="Cooney J.C."/>
            <person name="Kagawa T.F."/>
            <person name="Liu W."/>
            <person name="Song Y."/>
            <person name="Salvetti E."/>
            <person name="Wrobel A."/>
            <person name="Rasinkangas P."/>
            <person name="Parkhill J."/>
            <person name="Rea M.C."/>
            <person name="O'Sullivan O."/>
            <person name="Ritari J."/>
            <person name="Douillard F.P."/>
            <person name="Paul Ross R."/>
            <person name="Yang R."/>
            <person name="Briner A.E."/>
            <person name="Felis G.E."/>
            <person name="de Vos W.M."/>
            <person name="Barrangou R."/>
            <person name="Klaenhammer T.R."/>
            <person name="Caufield P.W."/>
            <person name="Cui Y."/>
            <person name="Zhang H."/>
            <person name="O'Toole P.W."/>
        </authorList>
    </citation>
    <scope>NUCLEOTIDE SEQUENCE [LARGE SCALE GENOMIC DNA]</scope>
    <source>
        <strain evidence="2 5">ATCC BAA-66</strain>
        <strain evidence="3 4">DSM 13344</strain>
    </source>
</reference>
<dbReference type="STRING" id="81857.IV38_GL001886"/>
<dbReference type="RefSeq" id="WP_057770880.1">
    <property type="nucleotide sequence ID" value="NZ_JQAT01000006.1"/>
</dbReference>
<keyword evidence="1" id="KW-0472">Membrane</keyword>
<keyword evidence="1" id="KW-1133">Transmembrane helix</keyword>
<name>A0A0R2FXR1_9LACO</name>